<dbReference type="FunFam" id="3.30.420.40:FF:000767">
    <property type="entry name" value="Heat shock protein 70 (HSP70)-4, putative"/>
    <property type="match status" value="2"/>
</dbReference>
<dbReference type="GO" id="GO:0001736">
    <property type="term" value="P:establishment of planar polarity"/>
    <property type="evidence" value="ECO:0007669"/>
    <property type="project" value="InterPro"/>
</dbReference>
<evidence type="ECO:0000256" key="28">
    <source>
        <dbReference type="ARBA" id="ARBA00069528"/>
    </source>
</evidence>
<evidence type="ECO:0000256" key="29">
    <source>
        <dbReference type="ARBA" id="ARBA00077186"/>
    </source>
</evidence>
<keyword evidence="12" id="KW-0217">Developmental protein</keyword>
<keyword evidence="23" id="KW-0143">Chaperone</keyword>
<dbReference type="InterPro" id="IPR043989">
    <property type="entry name" value="CCZ1/INTU/HSP4_longin_3"/>
</dbReference>
<dbReference type="GO" id="GO:0016192">
    <property type="term" value="P:vesicle-mediated transport"/>
    <property type="evidence" value="ECO:0007669"/>
    <property type="project" value="InterPro"/>
</dbReference>
<keyword evidence="20" id="KW-1133">Transmembrane helix</keyword>
<keyword evidence="10" id="KW-0813">Transport</keyword>
<gene>
    <name evidence="34" type="ORF">JEQ12_007143</name>
</gene>
<keyword evidence="14" id="KW-0597">Phosphoprotein</keyword>
<keyword evidence="16" id="KW-0677">Repeat</keyword>
<feature type="region of interest" description="Disordered" evidence="32">
    <location>
        <begin position="702"/>
        <end position="742"/>
    </location>
</feature>
<dbReference type="Pfam" id="PF19032">
    <property type="entry name" value="Intu_longin_2"/>
    <property type="match status" value="1"/>
</dbReference>
<dbReference type="InterPro" id="IPR043988">
    <property type="entry name" value="CCZ1/INTU_longin_2"/>
</dbReference>
<keyword evidence="24" id="KW-0539">Nucleus</keyword>
<evidence type="ECO:0000256" key="1">
    <source>
        <dbReference type="ARBA" id="ARBA00004120"/>
    </source>
</evidence>
<evidence type="ECO:0000256" key="23">
    <source>
        <dbReference type="ARBA" id="ARBA00023186"/>
    </source>
</evidence>
<evidence type="ECO:0000256" key="20">
    <source>
        <dbReference type="ARBA" id="ARBA00022989"/>
    </source>
</evidence>
<evidence type="ECO:0000256" key="17">
    <source>
        <dbReference type="ARBA" id="ARBA00022741"/>
    </source>
</evidence>
<dbReference type="PROSITE" id="PS50106">
    <property type="entry name" value="PDZ"/>
    <property type="match status" value="1"/>
</dbReference>
<comment type="subunit">
    <text evidence="8">Homodimer.</text>
</comment>
<dbReference type="Gene3D" id="2.60.34.10">
    <property type="entry name" value="Substrate Binding Domain Of DNAk, Chain A, domain 1"/>
    <property type="match status" value="1"/>
</dbReference>
<comment type="subcellular location">
    <subcellularLocation>
        <location evidence="4">Cell surface</location>
    </subcellularLocation>
    <subcellularLocation>
        <location evidence="1">Cytoplasm</location>
        <location evidence="1">Cytoskeleton</location>
        <location evidence="1">Cilium basal body</location>
    </subcellularLocation>
    <subcellularLocation>
        <location evidence="3">Membrane</location>
        <topology evidence="3">Multi-pass membrane protein</topology>
    </subcellularLocation>
    <subcellularLocation>
        <location evidence="2">Nucleus</location>
    </subcellularLocation>
</comment>
<evidence type="ECO:0000256" key="12">
    <source>
        <dbReference type="ARBA" id="ARBA00022473"/>
    </source>
</evidence>
<dbReference type="InterPro" id="IPR036034">
    <property type="entry name" value="PDZ_sf"/>
</dbReference>
<dbReference type="InterPro" id="IPR001478">
    <property type="entry name" value="PDZ"/>
</dbReference>
<dbReference type="PANTHER" id="PTHR21082">
    <property type="entry name" value="PROTEIN INTURNED"/>
    <property type="match status" value="1"/>
</dbReference>
<evidence type="ECO:0000256" key="16">
    <source>
        <dbReference type="ARBA" id="ARBA00022737"/>
    </source>
</evidence>
<feature type="region of interest" description="Disordered" evidence="32">
    <location>
        <begin position="1952"/>
        <end position="1999"/>
    </location>
</feature>
<dbReference type="Gene3D" id="2.30.42.10">
    <property type="match status" value="1"/>
</dbReference>
<organism evidence="34 35">
    <name type="scientific">Ovis aries</name>
    <name type="common">Sheep</name>
    <dbReference type="NCBI Taxonomy" id="9940"/>
    <lineage>
        <taxon>Eukaryota</taxon>
        <taxon>Metazoa</taxon>
        <taxon>Chordata</taxon>
        <taxon>Craniata</taxon>
        <taxon>Vertebrata</taxon>
        <taxon>Euteleostomi</taxon>
        <taxon>Mammalia</taxon>
        <taxon>Eutheria</taxon>
        <taxon>Laurasiatheria</taxon>
        <taxon>Artiodactyla</taxon>
        <taxon>Ruminantia</taxon>
        <taxon>Pecora</taxon>
        <taxon>Bovidae</taxon>
        <taxon>Caprinae</taxon>
        <taxon>Ovis</taxon>
    </lineage>
</organism>
<feature type="repeat" description="Solcar" evidence="31">
    <location>
        <begin position="1027"/>
        <end position="1117"/>
    </location>
</feature>
<feature type="domain" description="PDZ" evidence="33">
    <location>
        <begin position="186"/>
        <end position="264"/>
    </location>
</feature>
<dbReference type="InterPro" id="IPR043129">
    <property type="entry name" value="ATPase_NBD"/>
</dbReference>
<dbReference type="GO" id="GO:0005634">
    <property type="term" value="C:nucleus"/>
    <property type="evidence" value="ECO:0007669"/>
    <property type="project" value="UniProtKB-SubCell"/>
</dbReference>
<evidence type="ECO:0000256" key="30">
    <source>
        <dbReference type="ARBA" id="ARBA00082032"/>
    </source>
</evidence>
<feature type="compositionally biased region" description="Gly residues" evidence="32">
    <location>
        <begin position="715"/>
        <end position="725"/>
    </location>
</feature>
<dbReference type="SUPFAM" id="SSF50156">
    <property type="entry name" value="PDZ domain-like"/>
    <property type="match status" value="1"/>
</dbReference>
<comment type="similarity">
    <text evidence="7">Belongs to the inturned family.</text>
</comment>
<dbReference type="Proteomes" id="UP000664991">
    <property type="component" value="Chromosome 17"/>
</dbReference>
<dbReference type="FunFam" id="2.60.34.10:FF:000030">
    <property type="entry name" value="Heat shock protein family A (Hsp70) member 4 like"/>
    <property type="match status" value="1"/>
</dbReference>
<comment type="function">
    <text evidence="27">Possesses chaperone activity in vitro where it inhibits aggregation of citrate synthase.</text>
</comment>
<proteinExistence type="inferred from homology"/>
<dbReference type="InterPro" id="IPR023395">
    <property type="entry name" value="MCP_dom_sf"/>
</dbReference>
<evidence type="ECO:0000256" key="9">
    <source>
        <dbReference type="ARBA" id="ARBA00015639"/>
    </source>
</evidence>
<dbReference type="InterPro" id="IPR029047">
    <property type="entry name" value="HSP70_peptide-bd_sf"/>
</dbReference>
<evidence type="ECO:0000256" key="21">
    <source>
        <dbReference type="ARBA" id="ARBA00023016"/>
    </source>
</evidence>
<dbReference type="GO" id="GO:0005929">
    <property type="term" value="C:cilium"/>
    <property type="evidence" value="ECO:0007669"/>
    <property type="project" value="TreeGrafter"/>
</dbReference>
<dbReference type="Gene3D" id="1.50.40.10">
    <property type="entry name" value="Mitochondrial carrier domain"/>
    <property type="match status" value="1"/>
</dbReference>
<dbReference type="InterPro" id="IPR018108">
    <property type="entry name" value="MCP_transmembrane"/>
</dbReference>
<dbReference type="FunFam" id="1.50.40.10:FF:000201">
    <property type="entry name" value="Solute carrier family 25 member 4"/>
    <property type="match status" value="1"/>
</dbReference>
<dbReference type="GO" id="GO:0005524">
    <property type="term" value="F:ATP binding"/>
    <property type="evidence" value="ECO:0007669"/>
    <property type="project" value="UniProtKB-KW"/>
</dbReference>
<dbReference type="EMBL" id="JAEMGP010000017">
    <property type="protein sequence ID" value="KAG5198547.1"/>
    <property type="molecule type" value="Genomic_DNA"/>
</dbReference>
<evidence type="ECO:0000256" key="11">
    <source>
        <dbReference type="ARBA" id="ARBA00022449"/>
    </source>
</evidence>
<dbReference type="PRINTS" id="PR00926">
    <property type="entry name" value="MITOCARRIER"/>
</dbReference>
<dbReference type="Gene3D" id="3.90.640.10">
    <property type="entry name" value="Actin, Chain A, domain 4"/>
    <property type="match status" value="1"/>
</dbReference>
<dbReference type="InterPro" id="IPR039151">
    <property type="entry name" value="INTU"/>
</dbReference>
<feature type="compositionally biased region" description="Basic and acidic residues" evidence="32">
    <location>
        <begin position="1952"/>
        <end position="1965"/>
    </location>
</feature>
<evidence type="ECO:0000256" key="26">
    <source>
        <dbReference type="ARBA" id="ARBA00032633"/>
    </source>
</evidence>
<dbReference type="SUPFAM" id="SSF103506">
    <property type="entry name" value="Mitochondrial carrier"/>
    <property type="match status" value="1"/>
</dbReference>
<keyword evidence="17" id="KW-0547">Nucleotide-binding</keyword>
<evidence type="ECO:0000256" key="7">
    <source>
        <dbReference type="ARBA" id="ARBA00010034"/>
    </source>
</evidence>
<keyword evidence="22 31" id="KW-0472">Membrane</keyword>
<comment type="similarity">
    <text evidence="6">Belongs to the heat shock protein 70 family.</text>
</comment>
<keyword evidence="18" id="KW-0970">Cilium biogenesis/degradation</keyword>
<keyword evidence="19" id="KW-0067">ATP-binding</keyword>
<keyword evidence="13" id="KW-0963">Cytoplasm</keyword>
<dbReference type="GO" id="GO:1990544">
    <property type="term" value="P:mitochondrial ATP transmembrane transport"/>
    <property type="evidence" value="ECO:0007669"/>
    <property type="project" value="InterPro"/>
</dbReference>
<feature type="compositionally biased region" description="Acidic residues" evidence="32">
    <location>
        <begin position="22"/>
        <end position="35"/>
    </location>
</feature>
<dbReference type="InterPro" id="IPR029048">
    <property type="entry name" value="HSP70_C_sf"/>
</dbReference>
<evidence type="ECO:0000256" key="18">
    <source>
        <dbReference type="ARBA" id="ARBA00022794"/>
    </source>
</evidence>
<feature type="region of interest" description="Disordered" evidence="32">
    <location>
        <begin position="1664"/>
        <end position="1716"/>
    </location>
</feature>
<dbReference type="PROSITE" id="PS00329">
    <property type="entry name" value="HSP70_2"/>
    <property type="match status" value="1"/>
</dbReference>
<evidence type="ECO:0000256" key="25">
    <source>
        <dbReference type="ARBA" id="ARBA00024169"/>
    </source>
</evidence>
<name>A0A835ZZF9_SHEEP</name>
<evidence type="ECO:0000256" key="8">
    <source>
        <dbReference type="ARBA" id="ARBA00011738"/>
    </source>
</evidence>
<protein>
    <recommendedName>
        <fullName evidence="28">Heat shock 70 kDa protein 4L</fullName>
    </recommendedName>
    <alternativeName>
        <fullName evidence="29">Heat shock 70-related protein APG-1</fullName>
    </alternativeName>
    <alternativeName>
        <fullName evidence="26">Inturned planar cell polarity effector homolog</fullName>
    </alternativeName>
    <alternativeName>
        <fullName evidence="30">Osmotic stress protein 94</fullName>
    </alternativeName>
    <alternativeName>
        <fullName evidence="9">Protein inturned</fullName>
    </alternativeName>
</protein>
<dbReference type="Gene3D" id="3.30.30.30">
    <property type="match status" value="1"/>
</dbReference>
<dbReference type="PANTHER" id="PTHR21082:SF4">
    <property type="entry name" value="PROTEIN INTURNED"/>
    <property type="match status" value="1"/>
</dbReference>
<dbReference type="PROSITE" id="PS50920">
    <property type="entry name" value="SOLCAR"/>
    <property type="match status" value="2"/>
</dbReference>
<dbReference type="SUPFAM" id="SSF100934">
    <property type="entry name" value="Heat shock protein 70kD (HSP70), C-terminal subdomain"/>
    <property type="match status" value="2"/>
</dbReference>
<dbReference type="InterPro" id="IPR013126">
    <property type="entry name" value="Hsp_70_fam"/>
</dbReference>
<feature type="compositionally biased region" description="Polar residues" evidence="32">
    <location>
        <begin position="37"/>
        <end position="48"/>
    </location>
</feature>
<feature type="region of interest" description="Disordered" evidence="32">
    <location>
        <begin position="1"/>
        <end position="52"/>
    </location>
</feature>
<dbReference type="PRINTS" id="PR00927">
    <property type="entry name" value="ADPTRNSLCASE"/>
</dbReference>
<dbReference type="GO" id="GO:0009986">
    <property type="term" value="C:cell surface"/>
    <property type="evidence" value="ECO:0007669"/>
    <property type="project" value="UniProtKB-SubCell"/>
</dbReference>
<keyword evidence="11" id="KW-0050">Antiport</keyword>
<dbReference type="Gene3D" id="1.20.1270.10">
    <property type="match status" value="2"/>
</dbReference>
<evidence type="ECO:0000256" key="13">
    <source>
        <dbReference type="ARBA" id="ARBA00022490"/>
    </source>
</evidence>
<dbReference type="FunFam" id="2.30.42.10:FF:000196">
    <property type="entry name" value="Inturned planar cell polarity protein"/>
    <property type="match status" value="1"/>
</dbReference>
<dbReference type="Pfam" id="PF00012">
    <property type="entry name" value="HSP70"/>
    <property type="match status" value="2"/>
</dbReference>
<dbReference type="InterPro" id="IPR042708">
    <property type="entry name" value="HSPA4L_NBD"/>
</dbReference>
<dbReference type="GO" id="GO:0005471">
    <property type="term" value="F:ATP:ADP antiporter activity"/>
    <property type="evidence" value="ECO:0007669"/>
    <property type="project" value="InterPro"/>
</dbReference>
<feature type="compositionally biased region" description="Basic and acidic residues" evidence="32">
    <location>
        <begin position="1978"/>
        <end position="1999"/>
    </location>
</feature>
<comment type="similarity">
    <text evidence="5">Belongs to the mitochondrial carrier (TC 2.A.29) family.</text>
</comment>
<evidence type="ECO:0000256" key="10">
    <source>
        <dbReference type="ARBA" id="ARBA00022448"/>
    </source>
</evidence>
<dbReference type="InterPro" id="IPR002113">
    <property type="entry name" value="ADT_euk_type"/>
</dbReference>
<accession>A0A835ZZF9</accession>
<dbReference type="InterPro" id="IPR018181">
    <property type="entry name" value="Heat_shock_70_CS"/>
</dbReference>
<keyword evidence="21" id="KW-0346">Stress response</keyword>
<dbReference type="InterPro" id="IPR043987">
    <property type="entry name" value="CCZ1/INTU/HSP4_longin_1"/>
</dbReference>
<evidence type="ECO:0000256" key="32">
    <source>
        <dbReference type="SAM" id="MobiDB-lite"/>
    </source>
</evidence>
<evidence type="ECO:0000256" key="24">
    <source>
        <dbReference type="ARBA" id="ARBA00023242"/>
    </source>
</evidence>
<dbReference type="FunFam" id="3.30.420.40:FF:000171">
    <property type="entry name" value="Heat shock 70 kDa protein 4"/>
    <property type="match status" value="1"/>
</dbReference>
<evidence type="ECO:0000256" key="5">
    <source>
        <dbReference type="ARBA" id="ARBA00006375"/>
    </source>
</evidence>
<evidence type="ECO:0000256" key="15">
    <source>
        <dbReference type="ARBA" id="ARBA00022692"/>
    </source>
</evidence>
<reference evidence="34 35" key="1">
    <citation type="submission" date="2020-12" db="EMBL/GenBank/DDBJ databases">
        <title>De novo assembly of Tibetan sheep genome.</title>
        <authorList>
            <person name="Li X."/>
        </authorList>
    </citation>
    <scope>NUCLEOTIDE SEQUENCE [LARGE SCALE GENOMIC DNA]</scope>
    <source>
        <tissue evidence="34">Heart</tissue>
    </source>
</reference>
<evidence type="ECO:0000256" key="3">
    <source>
        <dbReference type="ARBA" id="ARBA00004141"/>
    </source>
</evidence>
<dbReference type="GO" id="GO:0060271">
    <property type="term" value="P:cilium assembly"/>
    <property type="evidence" value="ECO:0007669"/>
    <property type="project" value="InterPro"/>
</dbReference>
<dbReference type="CDD" id="cd11738">
    <property type="entry name" value="ASKHA_NBD_HSP70_HSPA4L"/>
    <property type="match status" value="1"/>
</dbReference>
<evidence type="ECO:0000313" key="34">
    <source>
        <dbReference type="EMBL" id="KAG5198547.1"/>
    </source>
</evidence>
<evidence type="ECO:0000256" key="19">
    <source>
        <dbReference type="ARBA" id="ARBA00022840"/>
    </source>
</evidence>
<keyword evidence="15 31" id="KW-0812">Transmembrane</keyword>
<evidence type="ECO:0000256" key="27">
    <source>
        <dbReference type="ARBA" id="ARBA00054497"/>
    </source>
</evidence>
<dbReference type="FunFam" id="1.20.1270.10:FF:000017">
    <property type="entry name" value="Heat shock protein family A (Hsp70) member 4"/>
    <property type="match status" value="1"/>
</dbReference>
<dbReference type="GO" id="GO:0140662">
    <property type="term" value="F:ATP-dependent protein folding chaperone"/>
    <property type="evidence" value="ECO:0007669"/>
    <property type="project" value="InterPro"/>
</dbReference>
<dbReference type="FunFam" id="3.30.420.40:FF:000495">
    <property type="entry name" value="Heat shock protein 4b"/>
    <property type="match status" value="1"/>
</dbReference>
<evidence type="ECO:0000259" key="33">
    <source>
        <dbReference type="PROSITE" id="PS50106"/>
    </source>
</evidence>
<feature type="repeat" description="Solcar" evidence="31">
    <location>
        <begin position="922"/>
        <end position="1014"/>
    </location>
</feature>
<evidence type="ECO:0000256" key="4">
    <source>
        <dbReference type="ARBA" id="ARBA00004241"/>
    </source>
</evidence>
<dbReference type="InterPro" id="IPR002067">
    <property type="entry name" value="MCP"/>
</dbReference>
<evidence type="ECO:0000256" key="31">
    <source>
        <dbReference type="PROSITE-ProRule" id="PRU00282"/>
    </source>
</evidence>
<dbReference type="Pfam" id="PF00153">
    <property type="entry name" value="Mito_carr"/>
    <property type="match status" value="2"/>
</dbReference>
<dbReference type="SUPFAM" id="SSF53067">
    <property type="entry name" value="Actin-like ATPase domain"/>
    <property type="match status" value="2"/>
</dbReference>
<comment type="caution">
    <text evidence="34">The sequence shown here is derived from an EMBL/GenBank/DDBJ whole genome shotgun (WGS) entry which is preliminary data.</text>
</comment>
<evidence type="ECO:0000256" key="14">
    <source>
        <dbReference type="ARBA" id="ARBA00022553"/>
    </source>
</evidence>
<comment type="catalytic activity">
    <reaction evidence="25">
        <text>H(+)(in) = H(+)(out)</text>
        <dbReference type="Rhea" id="RHEA:34979"/>
        <dbReference type="ChEBI" id="CHEBI:15378"/>
    </reaction>
</comment>
<dbReference type="Pfam" id="PF19031">
    <property type="entry name" value="Intu_longin_1"/>
    <property type="match status" value="1"/>
</dbReference>
<dbReference type="FunFam" id="3.30.30.30:FF:000002">
    <property type="entry name" value="Heat shock 70 kDa protein 4"/>
    <property type="match status" value="1"/>
</dbReference>
<evidence type="ECO:0000313" key="35">
    <source>
        <dbReference type="Proteomes" id="UP000664991"/>
    </source>
</evidence>
<sequence length="1999" mass="223581">MASLPLCGSVRSPEGLPGDSSSQEEDQDYDPEDPVSDSGSYSPTSTDSNDLEPEWLDSVQKNGELFYLELSEDEVESLLPETPTVNHVRFSENEIIIEEDDYREGKKYEPKLKRFTKILKSKKLLPKRYNKKNSNASGPVSILKHQSNQKTGVVVQQQHKDVNIYVNPKKLTVTKAKEQLKLLEVLVGIIHQTKWSWRRTGKQGGGERLVVHGLLPGGSAMKSGQVFIGDVLVAVNDVEVTSENIERVLSCIPGPMQVKLTFENAYAVKKETAQPRQKKAQSNTSDLVKLLWGEEVEGIQQNILNTPHIIMYLTLQLDSETSKEEQEILYHYPVSEASQKLQSVRGIFLTLCDMLENVTGTQVTSSSLLLNGKQIHIAYWKETDKLLLIGLPAEEVPLPQLRNMIEDVAQTLKFMYGSLDSAFCQAENVPRLDHFFSLFFQRALQPTKLHSSASPSTQQYDVSSAVLLDSLPGVRWLTLPQEIKLELDTALSDLEAADFAELSEDYYDMRRLYTILGSSLFYKGYLICSHLPKDDLNDIAVYCRHYCLLPLAAKHRIGQLVIWREVFPRHHLQPSADSNTEVFQEPEGRYFLLIVGLRHYMLCVLLEAGGCASRAIGNPGPDCIYVDQVKTTLHQLEGVDSRINERLASSPTPCLSCADWFLAGSHEKLDNLTTSPILSRLHSASKVATSPTCRRTLFGDYSLKTRKPSPSRSGGPDGGLEGEGVGLSPHTTESQGSDGSEETGALLKVTKKKSTLPNPFHLGNLKKDLSEKELDIFNTVKLTSGPENTLFHYVALETVQGIFITPTHEEVAQLSGSIHPQLIKNFHRCCLSIRAVFQQTLAEEKKKALNGKDHSGSTNSVSSLNPVKEHGVLFECSPENWTDQRKTPPVMAYWVVGRPTMQREPPKKRQEKKVEKRLFDATSFGKDLLAGGVAAAVSKTTVAPIERVKLLLQVQASSKQISPEAQYKGIVDCLVRIPREQGFLSYWRGNLANVIRYFPTQALNFAFKDKYKQLFMSGVNKEKQFWRWFLANLASGGAAGATSLCVVYPLDFARTRLGADIGKGPEERQFKGLGDCIMKIAKSDGIVGLYQGFGVSVQGIIVYRASYFGAYDTVKVLQFAFSFQMLVVLPSRSRSNSPEEDAVPAPRASAPSPLPLGGGMSVVGIDLGFLNCYIAVARSGGIETIANEYSDRCTPACISLGSRTRAIGNAAKSQIVTNVRNTIHGFKKLHGRSFDDPIVQTERIRLPYELQKMPNGSAGVKVRYLEEERPFAIEQVTGMLLAKLKETSENALKKPVADCVISIPSFFTDAERRSVMAAAQVAGLNCLRLMNETTAVALAYGIYKQDLPPLDEKPRNVIFIDMGHSAYQVSVCAFNKGKLKVLATTFDPYLGGRNFDEVLVDYFCEEFKTKYKINVKENSRALLRLYQECEKLKKLMSANASDLPLNIECFMNDLDVSSKMNRAQFEQLCASLLARVEPPLKAVMEQANLQREDISSIEIVGGATRIPAVKEQITKFFLKDISTTLNADEAVARGCALQCAILSPAFKVREFSITDIVPYSITLRWKTSFEDGTGECEVFCKNHPAPFSKVITFHKKEPFELEAFYTNLHEVPYPDPRIGNFTIQNVFPQSDGDSSKVKVKVRINIHGIFSVASASVIEKQNIEGDHSDVPMETETSFKNESKDDVDKMQVDQEEGGHQKCHAEHTPEEEIDQTGTKTKSALSEKQERLNQNIKKGKVKSIDLPIQSSLCRQLGQDLLNSYIENEGKMIMQDKLEKERNDAKNAVEEYVYDFRDKLGTIYEKFITQEDLNKLSAILEDTENWLYEEGEDQPKQVYMDKLQELKKYGQPIQVRYMEHEERPKALNDLGKKIQLVMKVIEAYRNKDERYDHLDPAEIEKVEKYISEAMSWLNSKMNAQNKLSLTQDPVVKVSEIVAKSKELDNFCNPIIYKPKPKVEAAEDKAKDNSEHNGPMDGQSGAETKPDSTKDNSQHTKSSGEMEVD</sequence>
<dbReference type="FunFam" id="1.20.1270.10:FF:000002">
    <property type="entry name" value="Heat shock 70 kDa protein 4"/>
    <property type="match status" value="1"/>
</dbReference>
<evidence type="ECO:0000256" key="2">
    <source>
        <dbReference type="ARBA" id="ARBA00004123"/>
    </source>
</evidence>
<dbReference type="FunFam" id="3.90.640.10:FF:000004">
    <property type="entry name" value="Heat shock 70 kDa protein 4"/>
    <property type="match status" value="1"/>
</dbReference>
<dbReference type="PROSITE" id="PS01036">
    <property type="entry name" value="HSP70_3"/>
    <property type="match status" value="1"/>
</dbReference>
<dbReference type="Pfam" id="PF19033">
    <property type="entry name" value="Intu_longin_3"/>
    <property type="match status" value="1"/>
</dbReference>
<dbReference type="Gene3D" id="3.30.420.40">
    <property type="match status" value="2"/>
</dbReference>
<dbReference type="GO" id="GO:0007399">
    <property type="term" value="P:nervous system development"/>
    <property type="evidence" value="ECO:0007669"/>
    <property type="project" value="TreeGrafter"/>
</dbReference>
<dbReference type="GO" id="GO:0005743">
    <property type="term" value="C:mitochondrial inner membrane"/>
    <property type="evidence" value="ECO:0007669"/>
    <property type="project" value="InterPro"/>
</dbReference>
<dbReference type="SUPFAM" id="SSF100920">
    <property type="entry name" value="Heat shock protein 70kD (HSP70), peptide-binding domain"/>
    <property type="match status" value="1"/>
</dbReference>
<dbReference type="GO" id="GO:0140021">
    <property type="term" value="P:mitochondrial ADP transmembrane transport"/>
    <property type="evidence" value="ECO:0007669"/>
    <property type="project" value="InterPro"/>
</dbReference>
<feature type="compositionally biased region" description="Basic and acidic residues" evidence="32">
    <location>
        <begin position="1664"/>
        <end position="1707"/>
    </location>
</feature>
<evidence type="ECO:0000256" key="6">
    <source>
        <dbReference type="ARBA" id="ARBA00007381"/>
    </source>
</evidence>
<evidence type="ECO:0000256" key="22">
    <source>
        <dbReference type="ARBA" id="ARBA00023136"/>
    </source>
</evidence>